<dbReference type="SUPFAM" id="SSF53448">
    <property type="entry name" value="Nucleotide-diphospho-sugar transferases"/>
    <property type="match status" value="1"/>
</dbReference>
<dbReference type="EC" id="2.4.-.-" evidence="4"/>
<feature type="transmembrane region" description="Helical" evidence="1">
    <location>
        <begin position="400"/>
        <end position="421"/>
    </location>
</feature>
<dbReference type="EMBL" id="JAMPKK010000032">
    <property type="protein sequence ID" value="MEP0865803.1"/>
    <property type="molecule type" value="Genomic_DNA"/>
</dbReference>
<reference evidence="4 5" key="1">
    <citation type="submission" date="2022-04" db="EMBL/GenBank/DDBJ databases">
        <title>Positive selection, recombination, and allopatry shape intraspecific diversity of widespread and dominant cyanobacteria.</title>
        <authorList>
            <person name="Wei J."/>
            <person name="Shu W."/>
            <person name="Hu C."/>
        </authorList>
    </citation>
    <scope>NUCLEOTIDE SEQUENCE [LARGE SCALE GENOMIC DNA]</scope>
    <source>
        <strain evidence="4 5">GB2-A5</strain>
    </source>
</reference>
<keyword evidence="4" id="KW-0328">Glycosyltransferase</keyword>
<dbReference type="Pfam" id="PF13632">
    <property type="entry name" value="Glyco_trans_2_3"/>
    <property type="match status" value="1"/>
</dbReference>
<dbReference type="PANTHER" id="PTHR43646">
    <property type="entry name" value="GLYCOSYLTRANSFERASE"/>
    <property type="match status" value="1"/>
</dbReference>
<dbReference type="GO" id="GO:0016757">
    <property type="term" value="F:glycosyltransferase activity"/>
    <property type="evidence" value="ECO:0007669"/>
    <property type="project" value="UniProtKB-KW"/>
</dbReference>
<evidence type="ECO:0000259" key="2">
    <source>
        <dbReference type="Pfam" id="PF00535"/>
    </source>
</evidence>
<feature type="domain" description="Glycosyltransferase 2-like" evidence="2">
    <location>
        <begin position="44"/>
        <end position="121"/>
    </location>
</feature>
<dbReference type="InterPro" id="IPR029044">
    <property type="entry name" value="Nucleotide-diphossugar_trans"/>
</dbReference>
<comment type="caution">
    <text evidence="4">The sequence shown here is derived from an EMBL/GenBank/DDBJ whole genome shotgun (WGS) entry which is preliminary data.</text>
</comment>
<evidence type="ECO:0000313" key="5">
    <source>
        <dbReference type="Proteomes" id="UP001442494"/>
    </source>
</evidence>
<evidence type="ECO:0000256" key="1">
    <source>
        <dbReference type="SAM" id="Phobius"/>
    </source>
</evidence>
<evidence type="ECO:0000313" key="4">
    <source>
        <dbReference type="EMBL" id="MEP0865803.1"/>
    </source>
</evidence>
<dbReference type="InterPro" id="IPR001173">
    <property type="entry name" value="Glyco_trans_2-like"/>
</dbReference>
<gene>
    <name evidence="4" type="ORF">NDI37_15140</name>
</gene>
<name>A0ABV0JQQ1_9CYAN</name>
<keyword evidence="1" id="KW-0472">Membrane</keyword>
<keyword evidence="1" id="KW-1133">Transmembrane helix</keyword>
<accession>A0ABV0JQQ1</accession>
<evidence type="ECO:0000259" key="3">
    <source>
        <dbReference type="Pfam" id="PF13632"/>
    </source>
</evidence>
<keyword evidence="5" id="KW-1185">Reference proteome</keyword>
<dbReference type="Pfam" id="PF00535">
    <property type="entry name" value="Glycos_transf_2"/>
    <property type="match status" value="1"/>
</dbReference>
<keyword evidence="1" id="KW-0812">Transmembrane</keyword>
<organism evidence="4 5">
    <name type="scientific">Funiculus sociatus GB2-A5</name>
    <dbReference type="NCBI Taxonomy" id="2933946"/>
    <lineage>
        <taxon>Bacteria</taxon>
        <taxon>Bacillati</taxon>
        <taxon>Cyanobacteriota</taxon>
        <taxon>Cyanophyceae</taxon>
        <taxon>Coleofasciculales</taxon>
        <taxon>Coleofasciculaceae</taxon>
        <taxon>Funiculus</taxon>
    </lineage>
</organism>
<dbReference type="Proteomes" id="UP001442494">
    <property type="component" value="Unassembled WGS sequence"/>
</dbReference>
<proteinExistence type="predicted"/>
<feature type="transmembrane region" description="Helical" evidence="1">
    <location>
        <begin position="347"/>
        <end position="369"/>
    </location>
</feature>
<feature type="domain" description="Glycosyltransferase 2-like" evidence="3">
    <location>
        <begin position="159"/>
        <end position="363"/>
    </location>
</feature>
<sequence>MSLLLLLIQAPAAFILLSRLLKGPSRRSPVEPHTATPELFGAVSVVVPTLNEAERISPCLAGLTRQSYEVREIIVVDSRSQDGTPDLVKAAQQKDPRFRLINDDPLPSGWVGRPWALHNGFLHMAGLGAGDKGLGTRDNSQSPIPNPQFPIPNSQFPEWFLGIDADTQPSPGLVAGLVKAAEAEGYDLVSLSPQFILKYPGEWWLQPALLMTLLYRFDPAGTNTQDPSRVMANGQCFLCRRSVLEAVGGYTSARSSFCDDVTLARNIASGGFKVGFLDGAKVLKVRMYEGAAETWNEWGRSLDLKDASSSGQIWGDLWLLTCTQGLPLLASFILLSWLVMGNSSIPVLAAAGLNLFLLLIRFALLLAIAPSYESFMRSPHVAPLNDRVETRNFPFLHLPVYFYLSPLADPLAVLRIFLSAFRTPKQWRGRNYG</sequence>
<dbReference type="PANTHER" id="PTHR43646:SF3">
    <property type="entry name" value="SLR1566 PROTEIN"/>
    <property type="match status" value="1"/>
</dbReference>
<protein>
    <submittedName>
        <fullName evidence="4">Glycosyltransferase</fullName>
        <ecNumber evidence="4">2.4.-.-</ecNumber>
    </submittedName>
</protein>
<dbReference type="Gene3D" id="3.90.550.10">
    <property type="entry name" value="Spore Coat Polysaccharide Biosynthesis Protein SpsA, Chain A"/>
    <property type="match status" value="1"/>
</dbReference>
<keyword evidence="4" id="KW-0808">Transferase</keyword>
<feature type="transmembrane region" description="Helical" evidence="1">
    <location>
        <begin position="317"/>
        <end position="340"/>
    </location>
</feature>